<dbReference type="InterPro" id="IPR050815">
    <property type="entry name" value="TF_fung"/>
</dbReference>
<dbReference type="OMA" id="DLFQSHF"/>
<evidence type="ECO:0000256" key="5">
    <source>
        <dbReference type="ARBA" id="ARBA00023242"/>
    </source>
</evidence>
<dbReference type="PROSITE" id="PS50048">
    <property type="entry name" value="ZN2_CY6_FUNGAL_2"/>
    <property type="match status" value="1"/>
</dbReference>
<evidence type="ECO:0000256" key="3">
    <source>
        <dbReference type="ARBA" id="ARBA00023015"/>
    </source>
</evidence>
<keyword evidence="3" id="KW-0805">Transcription regulation</keyword>
<evidence type="ECO:0000256" key="4">
    <source>
        <dbReference type="ARBA" id="ARBA00023163"/>
    </source>
</evidence>
<feature type="compositionally biased region" description="Polar residues" evidence="6">
    <location>
        <begin position="199"/>
        <end position="212"/>
    </location>
</feature>
<feature type="domain" description="Zn(2)-C6 fungal-type" evidence="7">
    <location>
        <begin position="55"/>
        <end position="87"/>
    </location>
</feature>
<feature type="region of interest" description="Disordered" evidence="6">
    <location>
        <begin position="792"/>
        <end position="830"/>
    </location>
</feature>
<dbReference type="Pfam" id="PF04082">
    <property type="entry name" value="Fungal_trans"/>
    <property type="match status" value="1"/>
</dbReference>
<evidence type="ECO:0000313" key="8">
    <source>
        <dbReference type="EMBL" id="CCX31733.1"/>
    </source>
</evidence>
<dbReference type="CDD" id="cd00067">
    <property type="entry name" value="GAL4"/>
    <property type="match status" value="1"/>
</dbReference>
<name>U4LIG9_PYROM</name>
<dbReference type="Pfam" id="PF00172">
    <property type="entry name" value="Zn_clus"/>
    <property type="match status" value="1"/>
</dbReference>
<proteinExistence type="predicted"/>
<reference evidence="8 9" key="1">
    <citation type="journal article" date="2013" name="PLoS Genet.">
        <title>The genome and development-dependent transcriptomes of Pyronema confluens: a window into fungal evolution.</title>
        <authorList>
            <person name="Traeger S."/>
            <person name="Altegoer F."/>
            <person name="Freitag M."/>
            <person name="Gabaldon T."/>
            <person name="Kempken F."/>
            <person name="Kumar A."/>
            <person name="Marcet-Houben M."/>
            <person name="Poggeler S."/>
            <person name="Stajich J.E."/>
            <person name="Nowrousian M."/>
        </authorList>
    </citation>
    <scope>NUCLEOTIDE SEQUENCE [LARGE SCALE GENOMIC DNA]</scope>
    <source>
        <strain evidence="9">CBS 100304</strain>
        <tissue evidence="8">Vegetative mycelium</tissue>
    </source>
</reference>
<dbReference type="InterPro" id="IPR001138">
    <property type="entry name" value="Zn2Cys6_DnaBD"/>
</dbReference>
<dbReference type="GO" id="GO:0000981">
    <property type="term" value="F:DNA-binding transcription factor activity, RNA polymerase II-specific"/>
    <property type="evidence" value="ECO:0007669"/>
    <property type="project" value="InterPro"/>
</dbReference>
<dbReference type="EMBL" id="HF935644">
    <property type="protein sequence ID" value="CCX31733.1"/>
    <property type="molecule type" value="Genomic_DNA"/>
</dbReference>
<dbReference type="Proteomes" id="UP000018144">
    <property type="component" value="Unassembled WGS sequence"/>
</dbReference>
<feature type="region of interest" description="Disordered" evidence="6">
    <location>
        <begin position="197"/>
        <end position="219"/>
    </location>
</feature>
<organism evidence="8 9">
    <name type="scientific">Pyronema omphalodes (strain CBS 100304)</name>
    <name type="common">Pyronema confluens</name>
    <dbReference type="NCBI Taxonomy" id="1076935"/>
    <lineage>
        <taxon>Eukaryota</taxon>
        <taxon>Fungi</taxon>
        <taxon>Dikarya</taxon>
        <taxon>Ascomycota</taxon>
        <taxon>Pezizomycotina</taxon>
        <taxon>Pezizomycetes</taxon>
        <taxon>Pezizales</taxon>
        <taxon>Pyronemataceae</taxon>
        <taxon>Pyronema</taxon>
    </lineage>
</organism>
<evidence type="ECO:0000313" key="9">
    <source>
        <dbReference type="Proteomes" id="UP000018144"/>
    </source>
</evidence>
<feature type="compositionally biased region" description="Basic and acidic residues" evidence="6">
    <location>
        <begin position="804"/>
        <end position="814"/>
    </location>
</feature>
<dbReference type="InterPro" id="IPR007219">
    <property type="entry name" value="XnlR_reg_dom"/>
</dbReference>
<feature type="region of interest" description="Disordered" evidence="6">
    <location>
        <begin position="1"/>
        <end position="46"/>
    </location>
</feature>
<dbReference type="PANTHER" id="PTHR47338:SF5">
    <property type="entry name" value="ZN(II)2CYS6 TRANSCRIPTION FACTOR (EUROFUNG)"/>
    <property type="match status" value="1"/>
</dbReference>
<evidence type="ECO:0000256" key="2">
    <source>
        <dbReference type="ARBA" id="ARBA00022723"/>
    </source>
</evidence>
<feature type="region of interest" description="Disordered" evidence="6">
    <location>
        <begin position="130"/>
        <end position="149"/>
    </location>
</feature>
<feature type="compositionally biased region" description="Low complexity" evidence="6">
    <location>
        <begin position="138"/>
        <end position="149"/>
    </location>
</feature>
<dbReference type="GO" id="GO:0006351">
    <property type="term" value="P:DNA-templated transcription"/>
    <property type="evidence" value="ECO:0007669"/>
    <property type="project" value="InterPro"/>
</dbReference>
<dbReference type="AlphaFoldDB" id="U4LIG9"/>
<dbReference type="SUPFAM" id="SSF57701">
    <property type="entry name" value="Zn2/Cys6 DNA-binding domain"/>
    <property type="match status" value="1"/>
</dbReference>
<comment type="subcellular location">
    <subcellularLocation>
        <location evidence="1">Nucleus</location>
    </subcellularLocation>
</comment>
<dbReference type="GO" id="GO:0008270">
    <property type="term" value="F:zinc ion binding"/>
    <property type="evidence" value="ECO:0007669"/>
    <property type="project" value="InterPro"/>
</dbReference>
<dbReference type="Gene3D" id="4.10.240.10">
    <property type="entry name" value="Zn(2)-C6 fungal-type DNA-binding domain"/>
    <property type="match status" value="1"/>
</dbReference>
<protein>
    <submittedName>
        <fullName evidence="8">Similar to Uncharacterized transcriptional regulatory protein C1327.01c acc. no. Q1MTM9</fullName>
    </submittedName>
</protein>
<gene>
    <name evidence="8" type="ORF">PCON_11371</name>
</gene>
<evidence type="ECO:0000256" key="6">
    <source>
        <dbReference type="SAM" id="MobiDB-lite"/>
    </source>
</evidence>
<dbReference type="InterPro" id="IPR036864">
    <property type="entry name" value="Zn2-C6_fun-type_DNA-bd_sf"/>
</dbReference>
<feature type="compositionally biased region" description="Low complexity" evidence="6">
    <location>
        <begin position="1"/>
        <end position="35"/>
    </location>
</feature>
<dbReference type="CDD" id="cd12148">
    <property type="entry name" value="fungal_TF_MHR"/>
    <property type="match status" value="1"/>
</dbReference>
<keyword evidence="4" id="KW-0804">Transcription</keyword>
<sequence>MVNNTTTASTTGSSTNNIIPPTTSASGPGAASSSGQKKSTANIDSPIKNMRSSIACVRCRRSKVKCVNTGPNTMCRACEASNRDCTYPQPVMSGTPRATANTVAVNSVGNSNQIAGGNADRTEVRVILPPKKAKPKKPSANASQQATSASLNTPGVWKDCLNNVMLTHEVWTSIFEAFQLHHSPMLPFLHPPTFLNRLRASSNKPGQPSTGNSPPPEKPHSPLLLLGMLALTARHVPQVLDHYRPAFTAPVQVSEFYASALKWRIKMDDEANMLTPALDKIQALLMLSIHEWGQTRKVESYMFLGVAIRMCGYLGLSWVDTDDSPAAAPYSPEPETEEPVPFKRRKLDNGTSAKLSHSITIEKEIGRRTFWAVFLLDRALSSGRHFPSMVASTDANRVQLPCDERGFMFGAEQGMHSYLNSELLLKPDTTNSHQDTASGERVLAHVVKAMELWGRIQIWTETNDNFQPMEPESSYNLLSKALEHFCDTLPHQLEYTPGTLQVHLSTRSSSPYALLHVTLFLARITLERKCLPELPFVSPRPQGPIDTYDAQLSPAAAQFYLESAERYMAASRDLVSLISALDEWNAKPESPFIIMALERAAKTGLYAYSFPWMDVRGSISGVSRLPDHEPMGSGEEARKAIEFINAIRDRWQIAQESRNKISEMQGFLSAKIEQTINNSSHDGKILQEKVAAINPNKDERHRIFEMLTPPTPKQPVAVVQVNRHSDEVDILLSAASGEQPIVQQQTERWMAVNTSPASLPLPPPTQPQQQVKEEGGSLDQLAVFASQQGKIGREVEMGDAQQLAKKEETKEEGWRGAAQAPTWQVGALEG</sequence>
<evidence type="ECO:0000256" key="1">
    <source>
        <dbReference type="ARBA" id="ARBA00004123"/>
    </source>
</evidence>
<dbReference type="PROSITE" id="PS00463">
    <property type="entry name" value="ZN2_CY6_FUNGAL_1"/>
    <property type="match status" value="1"/>
</dbReference>
<dbReference type="SMART" id="SM00906">
    <property type="entry name" value="Fungal_trans"/>
    <property type="match status" value="1"/>
</dbReference>
<dbReference type="GO" id="GO:0005634">
    <property type="term" value="C:nucleus"/>
    <property type="evidence" value="ECO:0007669"/>
    <property type="project" value="UniProtKB-SubCell"/>
</dbReference>
<keyword evidence="5" id="KW-0539">Nucleus</keyword>
<keyword evidence="9" id="KW-1185">Reference proteome</keyword>
<keyword evidence="2" id="KW-0479">Metal-binding</keyword>
<accession>U4LIG9</accession>
<dbReference type="SMART" id="SM00066">
    <property type="entry name" value="GAL4"/>
    <property type="match status" value="1"/>
</dbReference>
<dbReference type="GO" id="GO:0003677">
    <property type="term" value="F:DNA binding"/>
    <property type="evidence" value="ECO:0007669"/>
    <property type="project" value="InterPro"/>
</dbReference>
<evidence type="ECO:0000259" key="7">
    <source>
        <dbReference type="PROSITE" id="PS50048"/>
    </source>
</evidence>
<feature type="region of interest" description="Disordered" evidence="6">
    <location>
        <begin position="754"/>
        <end position="775"/>
    </location>
</feature>
<dbReference type="eggNOG" id="ENOG502QS5N">
    <property type="taxonomic scope" value="Eukaryota"/>
</dbReference>
<dbReference type="STRING" id="1076935.U4LIG9"/>
<dbReference type="PANTHER" id="PTHR47338">
    <property type="entry name" value="ZN(II)2CYS6 TRANSCRIPTION FACTOR (EUROFUNG)-RELATED"/>
    <property type="match status" value="1"/>
</dbReference>
<dbReference type="OrthoDB" id="5370478at2759"/>